<dbReference type="EMBL" id="RBNL01004567">
    <property type="protein sequence ID" value="RML29859.1"/>
    <property type="molecule type" value="Genomic_DNA"/>
</dbReference>
<dbReference type="GO" id="GO:0043041">
    <property type="term" value="P:amino acid activation for nonribosomal peptide biosynthetic process"/>
    <property type="evidence" value="ECO:0007669"/>
    <property type="project" value="TreeGrafter"/>
</dbReference>
<dbReference type="Gene3D" id="2.30.38.10">
    <property type="entry name" value="Luciferase, Domain 3"/>
    <property type="match status" value="1"/>
</dbReference>
<dbReference type="PANTHER" id="PTHR45527">
    <property type="entry name" value="NONRIBOSOMAL PEPTIDE SYNTHETASE"/>
    <property type="match status" value="1"/>
</dbReference>
<dbReference type="PANTHER" id="PTHR45527:SF1">
    <property type="entry name" value="FATTY ACID SYNTHASE"/>
    <property type="match status" value="1"/>
</dbReference>
<dbReference type="Gene3D" id="3.30.300.30">
    <property type="match status" value="1"/>
</dbReference>
<dbReference type="InterPro" id="IPR045851">
    <property type="entry name" value="AMP-bd_C_sf"/>
</dbReference>
<gene>
    <name evidence="1" type="ORF">APX70_05295</name>
</gene>
<comment type="caution">
    <text evidence="1">The sequence shown here is derived from an EMBL/GenBank/DDBJ whole genome shotgun (WGS) entry which is preliminary data.</text>
</comment>
<dbReference type="AlphaFoldDB" id="A0A3M2USD1"/>
<evidence type="ECO:0000313" key="1">
    <source>
        <dbReference type="EMBL" id="RML29859.1"/>
    </source>
</evidence>
<dbReference type="GO" id="GO:0005829">
    <property type="term" value="C:cytosol"/>
    <property type="evidence" value="ECO:0007669"/>
    <property type="project" value="TreeGrafter"/>
</dbReference>
<dbReference type="SUPFAM" id="SSF56801">
    <property type="entry name" value="Acetyl-CoA synthetase-like"/>
    <property type="match status" value="1"/>
</dbReference>
<organism evidence="1 2">
    <name type="scientific">Pseudomonas syringae pv. maculicola</name>
    <dbReference type="NCBI Taxonomy" id="59511"/>
    <lineage>
        <taxon>Bacteria</taxon>
        <taxon>Pseudomonadati</taxon>
        <taxon>Pseudomonadota</taxon>
        <taxon>Gammaproteobacteria</taxon>
        <taxon>Pseudomonadales</taxon>
        <taxon>Pseudomonadaceae</taxon>
        <taxon>Pseudomonas</taxon>
    </lineage>
</organism>
<accession>A0A3M2USD1</accession>
<name>A0A3M2USD1_PSEYM</name>
<reference evidence="1 2" key="1">
    <citation type="submission" date="2018-08" db="EMBL/GenBank/DDBJ databases">
        <title>Recombination of ecologically and evolutionarily significant loci maintains genetic cohesion in the Pseudomonas syringae species complex.</title>
        <authorList>
            <person name="Dillon M."/>
            <person name="Thakur S."/>
            <person name="Almeida R.N.D."/>
            <person name="Weir B.S."/>
            <person name="Guttman D.S."/>
        </authorList>
    </citation>
    <scope>NUCLEOTIDE SEQUENCE [LARGE SCALE GENOMIC DNA]</scope>
    <source>
        <strain evidence="1 2">88_10</strain>
    </source>
</reference>
<dbReference type="Proteomes" id="UP000282378">
    <property type="component" value="Unassembled WGS sequence"/>
</dbReference>
<protein>
    <submittedName>
        <fullName evidence="1">Non-ribosomal peptide synthetase, terminal component</fullName>
    </submittedName>
</protein>
<feature type="non-terminal residue" evidence="1">
    <location>
        <position position="1"/>
    </location>
</feature>
<dbReference type="GO" id="GO:0031177">
    <property type="term" value="F:phosphopantetheine binding"/>
    <property type="evidence" value="ECO:0007669"/>
    <property type="project" value="TreeGrafter"/>
</dbReference>
<evidence type="ECO:0000313" key="2">
    <source>
        <dbReference type="Proteomes" id="UP000282378"/>
    </source>
</evidence>
<sequence>ASLEPVPVGVRGDLYIAGVHLARCYWERPDITAERFVPNPHSLSPGARMYKTGDVARYLPDGNIEYLGRSDHQVKIRGFRIELAEVEQALM</sequence>
<dbReference type="GO" id="GO:0044550">
    <property type="term" value="P:secondary metabolite biosynthetic process"/>
    <property type="evidence" value="ECO:0007669"/>
    <property type="project" value="TreeGrafter"/>
</dbReference>
<feature type="non-terminal residue" evidence="1">
    <location>
        <position position="91"/>
    </location>
</feature>
<proteinExistence type="predicted"/>